<evidence type="ECO:0000313" key="1">
    <source>
        <dbReference type="EMBL" id="SKB99930.1"/>
    </source>
</evidence>
<dbReference type="SUPFAM" id="SSF56752">
    <property type="entry name" value="D-aminoacid aminotransferase-like PLP-dependent enzymes"/>
    <property type="match status" value="1"/>
</dbReference>
<name>A0A1T5FUX7_9FLAO</name>
<evidence type="ECO:0000313" key="2">
    <source>
        <dbReference type="Proteomes" id="UP000191112"/>
    </source>
</evidence>
<keyword evidence="2" id="KW-1185">Reference proteome</keyword>
<dbReference type="AlphaFoldDB" id="A0A1T5FUX7"/>
<dbReference type="Gene3D" id="3.20.10.10">
    <property type="entry name" value="D-amino Acid Aminotransferase, subunit A, domain 2"/>
    <property type="match status" value="1"/>
</dbReference>
<keyword evidence="1" id="KW-0456">Lyase</keyword>
<dbReference type="OrthoDB" id="1148709at2"/>
<organism evidence="1 2">
    <name type="scientific">Soonwooa buanensis</name>
    <dbReference type="NCBI Taxonomy" id="619805"/>
    <lineage>
        <taxon>Bacteria</taxon>
        <taxon>Pseudomonadati</taxon>
        <taxon>Bacteroidota</taxon>
        <taxon>Flavobacteriia</taxon>
        <taxon>Flavobacteriales</taxon>
        <taxon>Weeksellaceae</taxon>
        <taxon>Chryseobacterium group</taxon>
        <taxon>Soonwooa</taxon>
    </lineage>
</organism>
<proteinExistence type="predicted"/>
<dbReference type="RefSeq" id="WP_079667512.1">
    <property type="nucleotide sequence ID" value="NZ_FUYZ01000008.1"/>
</dbReference>
<dbReference type="InterPro" id="IPR036038">
    <property type="entry name" value="Aminotransferase-like"/>
</dbReference>
<dbReference type="InterPro" id="IPR001544">
    <property type="entry name" value="Aminotrans_IV"/>
</dbReference>
<dbReference type="GO" id="GO:0016829">
    <property type="term" value="F:lyase activity"/>
    <property type="evidence" value="ECO:0007669"/>
    <property type="project" value="UniProtKB-KW"/>
</dbReference>
<sequence>MLQFIESIKVEDQKIFLAELHQQRIIETFSHFEKDCRIDVLEVFENLNHDEDGLYKFRLVYDLENNIKTQMLPYAISEIEDFELVTDDNLNYQFKYFDRKNFDHLKQKSQADEVIILQNGNVTDTCFSNLLFLKDKTWYTPETYLLNGVQRQHLLKQNQIKSTAISVDNILEFSHFQIINALNDFDENFIYPISKIKNLPSKILDIDDL</sequence>
<protein>
    <submittedName>
        <fullName evidence="1">4-amino-4-deoxychorismate lyase</fullName>
    </submittedName>
</protein>
<dbReference type="Gene3D" id="3.30.470.10">
    <property type="match status" value="1"/>
</dbReference>
<dbReference type="InterPro" id="IPR043131">
    <property type="entry name" value="BCAT-like_N"/>
</dbReference>
<dbReference type="Proteomes" id="UP000191112">
    <property type="component" value="Unassembled WGS sequence"/>
</dbReference>
<gene>
    <name evidence="1" type="ORF">SAMN05660477_02306</name>
</gene>
<dbReference type="STRING" id="619805.SAMN05660477_02306"/>
<reference evidence="1 2" key="1">
    <citation type="submission" date="2017-02" db="EMBL/GenBank/DDBJ databases">
        <authorList>
            <person name="Peterson S.W."/>
        </authorList>
    </citation>
    <scope>NUCLEOTIDE SEQUENCE [LARGE SCALE GENOMIC DNA]</scope>
    <source>
        <strain evidence="1 2">DSM 22323</strain>
    </source>
</reference>
<dbReference type="EMBL" id="FUYZ01000008">
    <property type="protein sequence ID" value="SKB99930.1"/>
    <property type="molecule type" value="Genomic_DNA"/>
</dbReference>
<dbReference type="Pfam" id="PF01063">
    <property type="entry name" value="Aminotran_4"/>
    <property type="match status" value="1"/>
</dbReference>
<dbReference type="InterPro" id="IPR043132">
    <property type="entry name" value="BCAT-like_C"/>
</dbReference>
<accession>A0A1T5FUX7</accession>